<evidence type="ECO:0000313" key="3">
    <source>
        <dbReference type="Proteomes" id="UP001305702"/>
    </source>
</evidence>
<reference evidence="2 3" key="1">
    <citation type="submission" date="2022-02" db="EMBL/GenBank/DDBJ databases">
        <title>Paenibacillus sp. MBLB1776 Whole Genome Shotgun Sequencing.</title>
        <authorList>
            <person name="Hwang C.Y."/>
            <person name="Cho E.-S."/>
            <person name="Seo M.-J."/>
        </authorList>
    </citation>
    <scope>NUCLEOTIDE SEQUENCE [LARGE SCALE GENOMIC DNA]</scope>
    <source>
        <strain evidence="2 3">MBLB1776</strain>
    </source>
</reference>
<dbReference type="InterPro" id="IPR053144">
    <property type="entry name" value="Acetyltransferase_Butenolide"/>
</dbReference>
<dbReference type="CDD" id="cd04301">
    <property type="entry name" value="NAT_SF"/>
    <property type="match status" value="1"/>
</dbReference>
<keyword evidence="3" id="KW-1185">Reference proteome</keyword>
<dbReference type="Proteomes" id="UP001305702">
    <property type="component" value="Chromosome"/>
</dbReference>
<accession>A0AA96LA28</accession>
<organism evidence="2 3">
    <name type="scientific">Paenibacillus aurantius</name>
    <dbReference type="NCBI Taxonomy" id="2918900"/>
    <lineage>
        <taxon>Bacteria</taxon>
        <taxon>Bacillati</taxon>
        <taxon>Bacillota</taxon>
        <taxon>Bacilli</taxon>
        <taxon>Bacillales</taxon>
        <taxon>Paenibacillaceae</taxon>
        <taxon>Paenibacillus</taxon>
    </lineage>
</organism>
<evidence type="ECO:0000259" key="1">
    <source>
        <dbReference type="PROSITE" id="PS51186"/>
    </source>
</evidence>
<protein>
    <submittedName>
        <fullName evidence="2">GNAT family N-acetyltransferase</fullName>
    </submittedName>
</protein>
<name>A0AA96LA28_9BACL</name>
<dbReference type="InterPro" id="IPR016181">
    <property type="entry name" value="Acyl_CoA_acyltransferase"/>
</dbReference>
<dbReference type="SUPFAM" id="SSF55729">
    <property type="entry name" value="Acyl-CoA N-acyltransferases (Nat)"/>
    <property type="match status" value="1"/>
</dbReference>
<proteinExistence type="predicted"/>
<dbReference type="KEGG" id="paun:MJA45_20200"/>
<dbReference type="EMBL" id="CP130318">
    <property type="protein sequence ID" value="WNQ09924.1"/>
    <property type="molecule type" value="Genomic_DNA"/>
</dbReference>
<dbReference type="Pfam" id="PF13508">
    <property type="entry name" value="Acetyltransf_7"/>
    <property type="match status" value="1"/>
</dbReference>
<dbReference type="RefSeq" id="WP_315603698.1">
    <property type="nucleotide sequence ID" value="NZ_CP130318.1"/>
</dbReference>
<dbReference type="GO" id="GO:0016747">
    <property type="term" value="F:acyltransferase activity, transferring groups other than amino-acyl groups"/>
    <property type="evidence" value="ECO:0007669"/>
    <property type="project" value="InterPro"/>
</dbReference>
<evidence type="ECO:0000313" key="2">
    <source>
        <dbReference type="EMBL" id="WNQ09924.1"/>
    </source>
</evidence>
<dbReference type="PANTHER" id="PTHR43233:SF1">
    <property type="entry name" value="FAMILY N-ACETYLTRANSFERASE, PUTATIVE (AFU_ORTHOLOGUE AFUA_6G03350)-RELATED"/>
    <property type="match status" value="1"/>
</dbReference>
<feature type="domain" description="N-acetyltransferase" evidence="1">
    <location>
        <begin position="8"/>
        <end position="143"/>
    </location>
</feature>
<sequence>MEKTWGDYVISTDKGRLDLEVIPGFLGRSYWAAHRPEETIRKSIEASLCYGVYEGSRQVAFARVVTDGATMYWLCDVYVAEEYRGKGIGKRLVEAVVADDRLAGLSGFLGTKDAHGLYEAYGFRSDPEKLMRRRPEATIPTTL</sequence>
<gene>
    <name evidence="2" type="ORF">MJA45_20200</name>
</gene>
<dbReference type="PANTHER" id="PTHR43233">
    <property type="entry name" value="FAMILY N-ACETYLTRANSFERASE, PUTATIVE (AFU_ORTHOLOGUE AFUA_6G03350)-RELATED"/>
    <property type="match status" value="1"/>
</dbReference>
<dbReference type="InterPro" id="IPR000182">
    <property type="entry name" value="GNAT_dom"/>
</dbReference>
<dbReference type="Gene3D" id="3.40.630.30">
    <property type="match status" value="1"/>
</dbReference>
<dbReference type="PROSITE" id="PS51186">
    <property type="entry name" value="GNAT"/>
    <property type="match status" value="1"/>
</dbReference>
<dbReference type="AlphaFoldDB" id="A0AA96LA28"/>